<organism evidence="1 2">
    <name type="scientific">Colocasia esculenta</name>
    <name type="common">Wild taro</name>
    <name type="synonym">Arum esculentum</name>
    <dbReference type="NCBI Taxonomy" id="4460"/>
    <lineage>
        <taxon>Eukaryota</taxon>
        <taxon>Viridiplantae</taxon>
        <taxon>Streptophyta</taxon>
        <taxon>Embryophyta</taxon>
        <taxon>Tracheophyta</taxon>
        <taxon>Spermatophyta</taxon>
        <taxon>Magnoliopsida</taxon>
        <taxon>Liliopsida</taxon>
        <taxon>Araceae</taxon>
        <taxon>Aroideae</taxon>
        <taxon>Colocasieae</taxon>
        <taxon>Colocasia</taxon>
    </lineage>
</organism>
<name>A0A843TNJ6_COLES</name>
<evidence type="ECO:0000313" key="1">
    <source>
        <dbReference type="EMBL" id="MQL73238.1"/>
    </source>
</evidence>
<accession>A0A843TNJ6</accession>
<dbReference type="EMBL" id="NMUH01000158">
    <property type="protein sequence ID" value="MQL73238.1"/>
    <property type="molecule type" value="Genomic_DNA"/>
</dbReference>
<comment type="caution">
    <text evidence="1">The sequence shown here is derived from an EMBL/GenBank/DDBJ whole genome shotgun (WGS) entry which is preliminary data.</text>
</comment>
<dbReference type="OrthoDB" id="1856718at2759"/>
<evidence type="ECO:0000313" key="2">
    <source>
        <dbReference type="Proteomes" id="UP000652761"/>
    </source>
</evidence>
<gene>
    <name evidence="1" type="ORF">Taro_005586</name>
</gene>
<dbReference type="AlphaFoldDB" id="A0A843TNJ6"/>
<keyword evidence="2" id="KW-1185">Reference proteome</keyword>
<dbReference type="Proteomes" id="UP000652761">
    <property type="component" value="Unassembled WGS sequence"/>
</dbReference>
<proteinExistence type="predicted"/>
<reference evidence="1" key="1">
    <citation type="submission" date="2017-07" db="EMBL/GenBank/DDBJ databases">
        <title>Taro Niue Genome Assembly and Annotation.</title>
        <authorList>
            <person name="Atibalentja N."/>
            <person name="Keating K."/>
            <person name="Fields C.J."/>
        </authorList>
    </citation>
    <scope>NUCLEOTIDE SEQUENCE</scope>
    <source>
        <strain evidence="1">Niue_2</strain>
        <tissue evidence="1">Leaf</tissue>
    </source>
</reference>
<protein>
    <submittedName>
        <fullName evidence="1">Uncharacterized protein</fullName>
    </submittedName>
</protein>
<sequence>MGFAPFDNIILHGHLGALVDSGRTSFDTESFSDIFLSGSRNDSQEERGSDDWGKISKYNRSRQVSEHGVVVDDERSIEFLPMRSALTEVYSYEHVLISMCPQRIFVRRDFALKKGLKKSINRPASPSFEGVLPFGESRVILDILSEVLPSRMENQLQVFGAFVADLFSYLSFTCGLVDLVMPEFFRAVFYPEIYSPRHLPLAWDA</sequence>